<accession>U5BWE3</accession>
<dbReference type="AlphaFoldDB" id="U5BWE3"/>
<comment type="caution">
    <text evidence="1">The sequence shown here is derived from an EMBL/GenBank/DDBJ whole genome shotgun (WGS) entry which is preliminary data.</text>
</comment>
<proteinExistence type="predicted"/>
<dbReference type="Proteomes" id="UP000016843">
    <property type="component" value="Unassembled WGS sequence"/>
</dbReference>
<protein>
    <submittedName>
        <fullName evidence="1">Uncharacterized protein</fullName>
    </submittedName>
</protein>
<organism evidence="1 2">
    <name type="scientific">Rhodonellum psychrophilum GCM71 = DSM 17998</name>
    <dbReference type="NCBI Taxonomy" id="1123057"/>
    <lineage>
        <taxon>Bacteria</taxon>
        <taxon>Pseudomonadati</taxon>
        <taxon>Bacteroidota</taxon>
        <taxon>Cytophagia</taxon>
        <taxon>Cytophagales</taxon>
        <taxon>Cytophagaceae</taxon>
        <taxon>Rhodonellum</taxon>
    </lineage>
</organism>
<evidence type="ECO:0000313" key="1">
    <source>
        <dbReference type="EMBL" id="ERM80921.1"/>
    </source>
</evidence>
<evidence type="ECO:0000313" key="2">
    <source>
        <dbReference type="Proteomes" id="UP000016843"/>
    </source>
</evidence>
<dbReference type="EMBL" id="AWXR01000070">
    <property type="protein sequence ID" value="ERM80921.1"/>
    <property type="molecule type" value="Genomic_DNA"/>
</dbReference>
<sequence>MYKTGFNVQILHVHLKNMGNGFLDLRSVYHFGSVFTAPFHLLWF</sequence>
<reference evidence="1 2" key="1">
    <citation type="journal article" date="2013" name="Genome Announc.">
        <title>Draft Genome Sequence of the Psychrophilic and Alkaliphilic Rhodonellum psychrophilum Strain GCM71T.</title>
        <authorList>
            <person name="Hauptmann A.L."/>
            <person name="Glaring M.A."/>
            <person name="Hallin P.F."/>
            <person name="Prieme A."/>
            <person name="Stougaard P."/>
        </authorList>
    </citation>
    <scope>NUCLEOTIDE SEQUENCE [LARGE SCALE GENOMIC DNA]</scope>
    <source>
        <strain evidence="1 2">GCM71</strain>
    </source>
</reference>
<keyword evidence="2" id="KW-1185">Reference proteome</keyword>
<name>U5BWE3_9BACT</name>
<gene>
    <name evidence="1" type="ORF">P872_12050</name>
</gene>